<sequence>MDNTILPQQALAVKELLHTFNSTCGGQIGFWDRPCPEEDILAARRKLEQIFSPEQEDLYIETVKKLCAIGRWRFNEVYRKRHFRNNPD</sequence>
<name>E6U5B7_ETHHY</name>
<gene>
    <name evidence="1" type="ordered locus">Ethha_2435</name>
</gene>
<reference evidence="1 2" key="1">
    <citation type="submission" date="2010-12" db="EMBL/GenBank/DDBJ databases">
        <title>Complete sequence of Ethanoligenens harbinense YUAN-3.</title>
        <authorList>
            <person name="Lucas S."/>
            <person name="Copeland A."/>
            <person name="Lapidus A."/>
            <person name="Cheng J.-F."/>
            <person name="Bruce D."/>
            <person name="Goodwin L."/>
            <person name="Pitluck S."/>
            <person name="Chertkov O."/>
            <person name="Misra M."/>
            <person name="Detter J.C."/>
            <person name="Han C."/>
            <person name="Tapia R."/>
            <person name="Land M."/>
            <person name="Hauser L."/>
            <person name="Jeffries C."/>
            <person name="Kyrpides N."/>
            <person name="Ivanova N."/>
            <person name="Mikhailova N."/>
            <person name="Wang A."/>
            <person name="Mouttaki H."/>
            <person name="He Z."/>
            <person name="Zhou J."/>
            <person name="Hemme C.L."/>
            <person name="Woyke T."/>
        </authorList>
    </citation>
    <scope>NUCLEOTIDE SEQUENCE [LARGE SCALE GENOMIC DNA]</scope>
    <source>
        <strain evidence="2">DSM 18485 / JCM 12961 / CGMCC 1.5033 / YUAN-3</strain>
    </source>
</reference>
<organism evidence="1 2">
    <name type="scientific">Ethanoligenens harbinense (strain DSM 18485 / JCM 12961 / CGMCC 1.5033 / YUAN-3)</name>
    <dbReference type="NCBI Taxonomy" id="663278"/>
    <lineage>
        <taxon>Bacteria</taxon>
        <taxon>Bacillati</taxon>
        <taxon>Bacillota</taxon>
        <taxon>Clostridia</taxon>
        <taxon>Eubacteriales</taxon>
        <taxon>Oscillospiraceae</taxon>
        <taxon>Ethanoligenens</taxon>
    </lineage>
</organism>
<dbReference type="RefSeq" id="WP_013486273.1">
    <property type="nucleotide sequence ID" value="NC_014828.1"/>
</dbReference>
<dbReference type="KEGG" id="eha:Ethha_2435"/>
<dbReference type="EMBL" id="CP002400">
    <property type="protein sequence ID" value="ADU27930.1"/>
    <property type="molecule type" value="Genomic_DNA"/>
</dbReference>
<dbReference type="Proteomes" id="UP000001551">
    <property type="component" value="Chromosome"/>
</dbReference>
<keyword evidence="2" id="KW-1185">Reference proteome</keyword>
<accession>E6U5B7</accession>
<dbReference type="HOGENOM" id="CLU_2464428_0_0_9"/>
<dbReference type="STRING" id="663278.Ethha_2435"/>
<protein>
    <submittedName>
        <fullName evidence="1">Uncharacterized protein</fullName>
    </submittedName>
</protein>
<evidence type="ECO:0000313" key="1">
    <source>
        <dbReference type="EMBL" id="ADU27930.1"/>
    </source>
</evidence>
<evidence type="ECO:0000313" key="2">
    <source>
        <dbReference type="Proteomes" id="UP000001551"/>
    </source>
</evidence>
<dbReference type="AlphaFoldDB" id="E6U5B7"/>
<proteinExistence type="predicted"/>